<sequence>MAQADEWLNGGLRRDGLHEFFAATRDDGGAAMAMALLLAHLSRQENRPLIWLRRGITLKMQPYGPGLHDLGIDPNSLILLQLPDWEALLRASTDCVRHGSAAAVILEIQGHCPLFDLTASRRLTLAAERSGTMVLVTRHQVQPVPSSAHTRWEVAAAPSMPLPANAPGLPVFDLRLLRQRGGRDGLHVQLEWDREQAVFRTPLLRSTSAFSAGRAADQRRHRAA</sequence>
<gene>
    <name evidence="1" type="ORF">D6851_00450</name>
</gene>
<comment type="caution">
    <text evidence="1">The sequence shown here is derived from an EMBL/GenBank/DDBJ whole genome shotgun (WGS) entry which is preliminary data.</text>
</comment>
<protein>
    <recommendedName>
        <fullName evidence="3">Protein ImuA</fullName>
    </recommendedName>
</protein>
<dbReference type="InterPro" id="IPR027417">
    <property type="entry name" value="P-loop_NTPase"/>
</dbReference>
<keyword evidence="2" id="KW-1185">Reference proteome</keyword>
<evidence type="ECO:0000313" key="1">
    <source>
        <dbReference type="EMBL" id="RKF23020.1"/>
    </source>
</evidence>
<reference evidence="1 2" key="1">
    <citation type="submission" date="2018-09" db="EMBL/GenBank/DDBJ databases">
        <title>Altererythrobacter spongiae sp. nov., isolated from a marine sponge.</title>
        <authorList>
            <person name="Zhuang L."/>
            <person name="Luo L."/>
        </authorList>
    </citation>
    <scope>NUCLEOTIDE SEQUENCE [LARGE SCALE GENOMIC DNA]</scope>
    <source>
        <strain evidence="1 2">HN-Y73</strain>
    </source>
</reference>
<organism evidence="1 2">
    <name type="scientific">Altericroceibacterium spongiae</name>
    <dbReference type="NCBI Taxonomy" id="2320269"/>
    <lineage>
        <taxon>Bacteria</taxon>
        <taxon>Pseudomonadati</taxon>
        <taxon>Pseudomonadota</taxon>
        <taxon>Alphaproteobacteria</taxon>
        <taxon>Sphingomonadales</taxon>
        <taxon>Erythrobacteraceae</taxon>
        <taxon>Altericroceibacterium</taxon>
    </lineage>
</organism>
<dbReference type="Proteomes" id="UP000284395">
    <property type="component" value="Unassembled WGS sequence"/>
</dbReference>
<accession>A0A420EQU8</accession>
<dbReference type="InterPro" id="IPR017026">
    <property type="entry name" value="ImuA"/>
</dbReference>
<dbReference type="AlphaFoldDB" id="A0A420EQU8"/>
<evidence type="ECO:0000313" key="2">
    <source>
        <dbReference type="Proteomes" id="UP000284395"/>
    </source>
</evidence>
<dbReference type="Gene3D" id="3.40.50.300">
    <property type="entry name" value="P-loop containing nucleotide triphosphate hydrolases"/>
    <property type="match status" value="1"/>
</dbReference>
<evidence type="ECO:0008006" key="3">
    <source>
        <dbReference type="Google" id="ProtNLM"/>
    </source>
</evidence>
<dbReference type="SUPFAM" id="SSF52540">
    <property type="entry name" value="P-loop containing nucleoside triphosphate hydrolases"/>
    <property type="match status" value="1"/>
</dbReference>
<dbReference type="EMBL" id="RAPF01000001">
    <property type="protein sequence ID" value="RKF23020.1"/>
    <property type="molecule type" value="Genomic_DNA"/>
</dbReference>
<proteinExistence type="predicted"/>
<dbReference type="PIRSF" id="PIRSF034285">
    <property type="entry name" value="UCP034285"/>
    <property type="match status" value="1"/>
</dbReference>
<name>A0A420EQU8_9SPHN</name>